<evidence type="ECO:0000256" key="6">
    <source>
        <dbReference type="ARBA" id="ARBA00022842"/>
    </source>
</evidence>
<proteinExistence type="inferred from homology"/>
<keyword evidence="8" id="KW-0414">Isoprene biosynthesis</keyword>
<evidence type="ECO:0000256" key="1">
    <source>
        <dbReference type="ARBA" id="ARBA00001917"/>
    </source>
</evidence>
<evidence type="ECO:0000256" key="7">
    <source>
        <dbReference type="ARBA" id="ARBA00022857"/>
    </source>
</evidence>
<dbReference type="EMBL" id="VSSQ01000012">
    <property type="protein sequence ID" value="MPL60325.1"/>
    <property type="molecule type" value="Genomic_DNA"/>
</dbReference>
<evidence type="ECO:0000256" key="3">
    <source>
        <dbReference type="ARBA" id="ARBA00022630"/>
    </source>
</evidence>
<feature type="domain" description="FMN-dependent dehydrogenase" evidence="11">
    <location>
        <begin position="166"/>
        <end position="323"/>
    </location>
</feature>
<dbReference type="GO" id="GO:0008299">
    <property type="term" value="P:isoprenoid biosynthetic process"/>
    <property type="evidence" value="ECO:0007669"/>
    <property type="project" value="UniProtKB-KW"/>
</dbReference>
<keyword evidence="6" id="KW-0460">Magnesium</keyword>
<reference evidence="12" key="1">
    <citation type="submission" date="2019-08" db="EMBL/GenBank/DDBJ databases">
        <authorList>
            <person name="Kucharzyk K."/>
            <person name="Murdoch R.W."/>
            <person name="Higgins S."/>
            <person name="Loffler F."/>
        </authorList>
    </citation>
    <scope>NUCLEOTIDE SEQUENCE</scope>
</reference>
<evidence type="ECO:0000256" key="5">
    <source>
        <dbReference type="ARBA" id="ARBA00022723"/>
    </source>
</evidence>
<dbReference type="Gene3D" id="3.20.20.70">
    <property type="entry name" value="Aldolase class I"/>
    <property type="match status" value="1"/>
</dbReference>
<dbReference type="HAMAP" id="MF_00354">
    <property type="entry name" value="Idi_2"/>
    <property type="match status" value="1"/>
</dbReference>
<dbReference type="PANTHER" id="PTHR43665">
    <property type="entry name" value="ISOPENTENYL-DIPHOSPHATE DELTA-ISOMERASE"/>
    <property type="match status" value="1"/>
</dbReference>
<comment type="caution">
    <text evidence="12">The sequence shown here is derived from an EMBL/GenBank/DDBJ whole genome shotgun (WGS) entry which is preliminary data.</text>
</comment>
<dbReference type="GO" id="GO:0016491">
    <property type="term" value="F:oxidoreductase activity"/>
    <property type="evidence" value="ECO:0007669"/>
    <property type="project" value="InterPro"/>
</dbReference>
<evidence type="ECO:0000259" key="11">
    <source>
        <dbReference type="Pfam" id="PF01070"/>
    </source>
</evidence>
<dbReference type="Pfam" id="PF01070">
    <property type="entry name" value="FMN_dh"/>
    <property type="match status" value="1"/>
</dbReference>
<dbReference type="InterPro" id="IPR011179">
    <property type="entry name" value="IPdP_isomerase"/>
</dbReference>
<keyword evidence="7" id="KW-0521">NADP</keyword>
<dbReference type="AlphaFoldDB" id="A0A644T098"/>
<evidence type="ECO:0000313" key="12">
    <source>
        <dbReference type="EMBL" id="MPL60325.1"/>
    </source>
</evidence>
<evidence type="ECO:0000256" key="9">
    <source>
        <dbReference type="ARBA" id="ARBA00023235"/>
    </source>
</evidence>
<name>A0A644T098_9ZZZZ</name>
<keyword evidence="5" id="KW-0479">Metal-binding</keyword>
<dbReference type="CDD" id="cd02811">
    <property type="entry name" value="IDI-2_FMN"/>
    <property type="match status" value="1"/>
</dbReference>
<evidence type="ECO:0000256" key="2">
    <source>
        <dbReference type="ARBA" id="ARBA00022490"/>
    </source>
</evidence>
<keyword evidence="4" id="KW-0288">FMN</keyword>
<keyword evidence="9 12" id="KW-0413">Isomerase</keyword>
<organism evidence="12">
    <name type="scientific">bioreactor metagenome</name>
    <dbReference type="NCBI Taxonomy" id="1076179"/>
    <lineage>
        <taxon>unclassified sequences</taxon>
        <taxon>metagenomes</taxon>
        <taxon>ecological metagenomes</taxon>
    </lineage>
</organism>
<keyword evidence="2" id="KW-0963">Cytoplasm</keyword>
<dbReference type="PANTHER" id="PTHR43665:SF1">
    <property type="entry name" value="ISOPENTENYL-DIPHOSPHATE DELTA-ISOMERASE"/>
    <property type="match status" value="1"/>
</dbReference>
<sequence length="354" mass="37806">MRQLRKLDHLNYAMALDDGPTANGFADFSFVHNCLPDINLFDVDLTCSVLGLKMHHPIIINAITGGGHDVTAINAKLAEFARLTNSVMAVGSQFAALESPEVENSFKIINEVNPNGVFFANLGAHVTPKEAEKAVKMIGAKALQIHLNSAQELIMGEGDRDFSGYLDNILQIAAKVSVPVIVKEVGCGIAKEQAVKLFGSGIKAIDVGGCGGTNFLAIEAARNKIDLDTEILGWGIPTAVSAVEVLSVMSQNHELIVSGGLRTPLEVVKALAIGGSAVAIANPILRLVHKKGMEEATADFDQFLARVKLYMALLGVKTTKALQTVPIVITGKGHEWLAVRGIDITKFTQKRKHG</sequence>
<dbReference type="EC" id="5.3.3.2" evidence="12"/>
<dbReference type="GO" id="GO:0010181">
    <property type="term" value="F:FMN binding"/>
    <property type="evidence" value="ECO:0007669"/>
    <property type="project" value="InterPro"/>
</dbReference>
<evidence type="ECO:0000256" key="4">
    <source>
        <dbReference type="ARBA" id="ARBA00022643"/>
    </source>
</evidence>
<dbReference type="SUPFAM" id="SSF51395">
    <property type="entry name" value="FMN-linked oxidoreductases"/>
    <property type="match status" value="1"/>
</dbReference>
<dbReference type="InterPro" id="IPR000262">
    <property type="entry name" value="FMN-dep_DH"/>
</dbReference>
<accession>A0A644T098</accession>
<comment type="subunit">
    <text evidence="10">Homooctamer. Dimer of tetramers.</text>
</comment>
<dbReference type="PIRSF" id="PIRSF003314">
    <property type="entry name" value="IPP_isomerase"/>
    <property type="match status" value="1"/>
</dbReference>
<protein>
    <submittedName>
        <fullName evidence="12">Isopentenyl-diphosphate delta-isomerase</fullName>
        <ecNumber evidence="12">5.3.3.2</ecNumber>
    </submittedName>
</protein>
<dbReference type="GO" id="GO:0004452">
    <property type="term" value="F:isopentenyl-diphosphate delta-isomerase activity"/>
    <property type="evidence" value="ECO:0007669"/>
    <property type="project" value="UniProtKB-EC"/>
</dbReference>
<dbReference type="GO" id="GO:0046872">
    <property type="term" value="F:metal ion binding"/>
    <property type="evidence" value="ECO:0007669"/>
    <property type="project" value="UniProtKB-KW"/>
</dbReference>
<keyword evidence="3" id="KW-0285">Flavoprotein</keyword>
<comment type="cofactor">
    <cofactor evidence="1">
        <name>FMN</name>
        <dbReference type="ChEBI" id="CHEBI:58210"/>
    </cofactor>
</comment>
<evidence type="ECO:0000256" key="10">
    <source>
        <dbReference type="ARBA" id="ARBA00025810"/>
    </source>
</evidence>
<dbReference type="NCBIfam" id="TIGR02151">
    <property type="entry name" value="IPP_isom_2"/>
    <property type="match status" value="1"/>
</dbReference>
<evidence type="ECO:0000256" key="8">
    <source>
        <dbReference type="ARBA" id="ARBA00023229"/>
    </source>
</evidence>
<dbReference type="InterPro" id="IPR013785">
    <property type="entry name" value="Aldolase_TIM"/>
</dbReference>
<gene>
    <name evidence="12" type="primary">fni_2</name>
    <name evidence="12" type="ORF">SDC9_05883</name>
</gene>